<gene>
    <name evidence="3" type="ORF">M5K25_010390</name>
</gene>
<sequence length="251" mass="29329">MDIPQETENYIRESIQDSLGLPVSEKTLRLKLLASQEDRNLLQDQNFILQDQLKEFHKRFQSCKEEASMNAQGLRKCIQERETLVAKYAEMKKHCAKLDRECMLFERDLEKAMESCDELEKENNELRAQLQDNSALQAMSAEVKSLQEDKEKLLINLQRAEEEVKVLFEDNKLLDELNKQLLRQLQRGKEGYGSDYKRSASGSSARGKRKSRRFSEDSPFAREADFNLEEQSRQPFSPLYQNSPESRLLNK</sequence>
<feature type="compositionally biased region" description="Polar residues" evidence="2">
    <location>
        <begin position="233"/>
        <end position="245"/>
    </location>
</feature>
<dbReference type="AlphaFoldDB" id="A0ABD0V023"/>
<evidence type="ECO:0000256" key="1">
    <source>
        <dbReference type="SAM" id="Coils"/>
    </source>
</evidence>
<evidence type="ECO:0000313" key="3">
    <source>
        <dbReference type="EMBL" id="KAL0918385.1"/>
    </source>
</evidence>
<proteinExistence type="predicted"/>
<evidence type="ECO:0000256" key="2">
    <source>
        <dbReference type="SAM" id="MobiDB-lite"/>
    </source>
</evidence>
<dbReference type="PANTHER" id="PTHR35689">
    <property type="entry name" value="EARLY ENDOSOME ANTIGEN"/>
    <property type="match status" value="1"/>
</dbReference>
<organism evidence="3 4">
    <name type="scientific">Dendrobium thyrsiflorum</name>
    <name type="common">Pinecone-like raceme dendrobium</name>
    <name type="synonym">Orchid</name>
    <dbReference type="NCBI Taxonomy" id="117978"/>
    <lineage>
        <taxon>Eukaryota</taxon>
        <taxon>Viridiplantae</taxon>
        <taxon>Streptophyta</taxon>
        <taxon>Embryophyta</taxon>
        <taxon>Tracheophyta</taxon>
        <taxon>Spermatophyta</taxon>
        <taxon>Magnoliopsida</taxon>
        <taxon>Liliopsida</taxon>
        <taxon>Asparagales</taxon>
        <taxon>Orchidaceae</taxon>
        <taxon>Epidendroideae</taxon>
        <taxon>Malaxideae</taxon>
        <taxon>Dendrobiinae</taxon>
        <taxon>Dendrobium</taxon>
    </lineage>
</organism>
<accession>A0ABD0V023</accession>
<feature type="coiled-coil region" evidence="1">
    <location>
        <begin position="81"/>
        <end position="177"/>
    </location>
</feature>
<keyword evidence="1" id="KW-0175">Coiled coil</keyword>
<name>A0ABD0V023_DENTH</name>
<protein>
    <submittedName>
        <fullName evidence="3">Uncharacterized protein</fullName>
    </submittedName>
</protein>
<feature type="compositionally biased region" description="Basic and acidic residues" evidence="2">
    <location>
        <begin position="213"/>
        <end position="225"/>
    </location>
</feature>
<dbReference type="EMBL" id="JANQDX010000009">
    <property type="protein sequence ID" value="KAL0918385.1"/>
    <property type="molecule type" value="Genomic_DNA"/>
</dbReference>
<evidence type="ECO:0000313" key="4">
    <source>
        <dbReference type="Proteomes" id="UP001552299"/>
    </source>
</evidence>
<dbReference type="Proteomes" id="UP001552299">
    <property type="component" value="Unassembled WGS sequence"/>
</dbReference>
<reference evidence="3 4" key="1">
    <citation type="journal article" date="2024" name="Plant Biotechnol. J.">
        <title>Dendrobium thyrsiflorum genome and its molecular insights into genes involved in important horticultural traits.</title>
        <authorList>
            <person name="Chen B."/>
            <person name="Wang J.Y."/>
            <person name="Zheng P.J."/>
            <person name="Li K.L."/>
            <person name="Liang Y.M."/>
            <person name="Chen X.F."/>
            <person name="Zhang C."/>
            <person name="Zhao X."/>
            <person name="He X."/>
            <person name="Zhang G.Q."/>
            <person name="Liu Z.J."/>
            <person name="Xu Q."/>
        </authorList>
    </citation>
    <scope>NUCLEOTIDE SEQUENCE [LARGE SCALE GENOMIC DNA]</scope>
    <source>
        <strain evidence="3">GZMU011</strain>
    </source>
</reference>
<keyword evidence="4" id="KW-1185">Reference proteome</keyword>
<feature type="region of interest" description="Disordered" evidence="2">
    <location>
        <begin position="191"/>
        <end position="251"/>
    </location>
</feature>
<comment type="caution">
    <text evidence="3">The sequence shown here is derived from an EMBL/GenBank/DDBJ whole genome shotgun (WGS) entry which is preliminary data.</text>
</comment>
<dbReference type="PANTHER" id="PTHR35689:SF1">
    <property type="entry name" value="EARLY ENDOSOME ANTIGEN"/>
    <property type="match status" value="1"/>
</dbReference>